<proteinExistence type="predicted"/>
<protein>
    <submittedName>
        <fullName evidence="1">Uncharacterized protein</fullName>
    </submittedName>
</protein>
<keyword evidence="2" id="KW-1185">Reference proteome</keyword>
<dbReference type="OrthoDB" id="555236at2759"/>
<evidence type="ECO:0000313" key="2">
    <source>
        <dbReference type="Proteomes" id="UP000650467"/>
    </source>
</evidence>
<reference evidence="1" key="1">
    <citation type="journal article" date="2020" name="bioRxiv">
        <title>Comparative genomics of Chlamydomonas.</title>
        <authorList>
            <person name="Craig R.J."/>
            <person name="Hasan A.R."/>
            <person name="Ness R.W."/>
            <person name="Keightley P.D."/>
        </authorList>
    </citation>
    <scope>NUCLEOTIDE SEQUENCE</scope>
    <source>
        <strain evidence="1">SAG 7.73</strain>
    </source>
</reference>
<dbReference type="AlphaFoldDB" id="A0A835WEA2"/>
<sequence>MLAVDPFRTHPSDVESGARTTAEAVIAAARTVCAGLNDEQLTAALKLAYAHAGPARELSLAALTKRGSAMLAATTQAALLEGCLVAEKRQVLLEVLDIKSALTDGLKRALLELADPPAAAVTDPNDADSSTNEAAADAAEVTRDASWFRKRVQQLRAAELDALMADGGWLDPVTTRLRTALKASGWSVMMKAAAKISPTLVEVLRRTPCPAAAPKEHTAQAVARLLVSDGLARAPAHVWPLTAQRILGLIHEYQRLLKTPEEQLARRGLTKAELQLELIRNIHNVSHFSDVSRIALSKAVRIAVSKGGAQAPAAVASAKAAVADVPLAEAAAATAAPAAAVVQMECSATAAAADVQLAEAAAAAVAEQAEPEPEAAIEAAQSLVATTATVPQVHAEAAATGASRRWKA</sequence>
<dbReference type="Proteomes" id="UP000650467">
    <property type="component" value="Unassembled WGS sequence"/>
</dbReference>
<organism evidence="1 2">
    <name type="scientific">Chlamydomonas incerta</name>
    <dbReference type="NCBI Taxonomy" id="51695"/>
    <lineage>
        <taxon>Eukaryota</taxon>
        <taxon>Viridiplantae</taxon>
        <taxon>Chlorophyta</taxon>
        <taxon>core chlorophytes</taxon>
        <taxon>Chlorophyceae</taxon>
        <taxon>CS clade</taxon>
        <taxon>Chlamydomonadales</taxon>
        <taxon>Chlamydomonadaceae</taxon>
        <taxon>Chlamydomonas</taxon>
    </lineage>
</organism>
<dbReference type="EMBL" id="JAEHOC010000001">
    <property type="protein sequence ID" value="KAG2445840.1"/>
    <property type="molecule type" value="Genomic_DNA"/>
</dbReference>
<name>A0A835WEA2_CHLIN</name>
<evidence type="ECO:0000313" key="1">
    <source>
        <dbReference type="EMBL" id="KAG2445840.1"/>
    </source>
</evidence>
<comment type="caution">
    <text evidence="1">The sequence shown here is derived from an EMBL/GenBank/DDBJ whole genome shotgun (WGS) entry which is preliminary data.</text>
</comment>
<gene>
    <name evidence="1" type="ORF">HXX76_000444</name>
</gene>
<accession>A0A835WEA2</accession>